<dbReference type="PANTHER" id="PTHR12526:SF630">
    <property type="entry name" value="GLYCOSYLTRANSFERASE"/>
    <property type="match status" value="1"/>
</dbReference>
<dbReference type="InterPro" id="IPR028098">
    <property type="entry name" value="Glyco_trans_4-like_N"/>
</dbReference>
<dbReference type="PANTHER" id="PTHR12526">
    <property type="entry name" value="GLYCOSYLTRANSFERASE"/>
    <property type="match status" value="1"/>
</dbReference>
<dbReference type="Pfam" id="PF13439">
    <property type="entry name" value="Glyco_transf_4"/>
    <property type="match status" value="1"/>
</dbReference>
<dbReference type="RefSeq" id="WP_041903756.1">
    <property type="nucleotide sequence ID" value="NZ_JXLT01000014.1"/>
</dbReference>
<dbReference type="Pfam" id="PF00534">
    <property type="entry name" value="Glycos_transf_1"/>
    <property type="match status" value="1"/>
</dbReference>
<gene>
    <name evidence="3" type="ORF">B4167_3855</name>
</gene>
<dbReference type="SUPFAM" id="SSF53756">
    <property type="entry name" value="UDP-Glycosyltransferase/glycogen phosphorylase"/>
    <property type="match status" value="1"/>
</dbReference>
<name>A0ABD4A2N8_9BACI</name>
<dbReference type="CDD" id="cd03811">
    <property type="entry name" value="GT4_GT28_WabH-like"/>
    <property type="match status" value="1"/>
</dbReference>
<evidence type="ECO:0000313" key="4">
    <source>
        <dbReference type="Proteomes" id="UP000032076"/>
    </source>
</evidence>
<feature type="domain" description="Glycosyltransferase subfamily 4-like N-terminal" evidence="2">
    <location>
        <begin position="16"/>
        <end position="175"/>
    </location>
</feature>
<evidence type="ECO:0008006" key="5">
    <source>
        <dbReference type="Google" id="ProtNLM"/>
    </source>
</evidence>
<evidence type="ECO:0000259" key="1">
    <source>
        <dbReference type="Pfam" id="PF00534"/>
    </source>
</evidence>
<sequence>MDKKKISFFIPTLSAGGIEANTIRLAKGFLRDGYQVDLVVSNSQGDYKERIPSEISIIDFDCKGIISTLPKLINYIKAKKPSVLISASEGANIVASISKLFVRKTLTKIIISIRTHLTTEYKETSSKKKRLLPILSRLFYPKVDGIVAVSKGVAEDAAEFLNIPIQRMNVIYNPIVDDSIETLSVENVDHPFFIDDRDFPIILGAGRLTKQKDFKTLLYAFKEVRSLIRCKLIIIGEGEERERLEALIKELGISEDTELTGFVQNPYSYMKNADLFVLSSAWEGFGNVIVEAMATGTNVVSTNCPSGPSEILDNGTYGELVEVGDYKTLSESIIKALKKPKSQDILKSRANYFSVTTALNQYKKLSGL</sequence>
<dbReference type="Gene3D" id="3.40.50.2000">
    <property type="entry name" value="Glycogen Phosphorylase B"/>
    <property type="match status" value="2"/>
</dbReference>
<proteinExistence type="predicted"/>
<feature type="domain" description="Glycosyl transferase family 1" evidence="1">
    <location>
        <begin position="198"/>
        <end position="350"/>
    </location>
</feature>
<dbReference type="EMBL" id="JXLU01000143">
    <property type="protein sequence ID" value="KIO70541.1"/>
    <property type="molecule type" value="Genomic_DNA"/>
</dbReference>
<dbReference type="InterPro" id="IPR001296">
    <property type="entry name" value="Glyco_trans_1"/>
</dbReference>
<reference evidence="3 4" key="1">
    <citation type="submission" date="2015-01" db="EMBL/GenBank/DDBJ databases">
        <title>Draft Genome Sequences of Four Bacillus thermoamylovorans Strains, Isolated From Food Products.</title>
        <authorList>
            <person name="Krawcyk A.O."/>
            <person name="Berendsen E.M."/>
            <person name="Eijlander R.T."/>
            <person name="de Jong A."/>
            <person name="Wells-Bennik M."/>
            <person name="Kuipers O.P."/>
        </authorList>
    </citation>
    <scope>NUCLEOTIDE SEQUENCE [LARGE SCALE GENOMIC DNA]</scope>
    <source>
        <strain evidence="3 4">B4167</strain>
    </source>
</reference>
<evidence type="ECO:0000313" key="3">
    <source>
        <dbReference type="EMBL" id="KIO70541.1"/>
    </source>
</evidence>
<comment type="caution">
    <text evidence="3">The sequence shown here is derived from an EMBL/GenBank/DDBJ whole genome shotgun (WGS) entry which is preliminary data.</text>
</comment>
<evidence type="ECO:0000259" key="2">
    <source>
        <dbReference type="Pfam" id="PF13439"/>
    </source>
</evidence>
<dbReference type="Proteomes" id="UP000032076">
    <property type="component" value="Unassembled WGS sequence"/>
</dbReference>
<accession>A0ABD4A2N8</accession>
<protein>
    <recommendedName>
        <fullName evidence="5">Glycosyltransferase</fullName>
    </recommendedName>
</protein>
<organism evidence="3 4">
    <name type="scientific">Caldibacillus thermoamylovorans</name>
    <dbReference type="NCBI Taxonomy" id="35841"/>
    <lineage>
        <taxon>Bacteria</taxon>
        <taxon>Bacillati</taxon>
        <taxon>Bacillota</taxon>
        <taxon>Bacilli</taxon>
        <taxon>Bacillales</taxon>
        <taxon>Bacillaceae</taxon>
        <taxon>Caldibacillus</taxon>
    </lineage>
</organism>
<dbReference type="AlphaFoldDB" id="A0ABD4A2N8"/>